<dbReference type="AlphaFoldDB" id="A0A073J3C8"/>
<evidence type="ECO:0000313" key="7">
    <source>
        <dbReference type="EMBL" id="KEJ96330.1"/>
    </source>
</evidence>
<evidence type="ECO:0000256" key="5">
    <source>
        <dbReference type="ARBA" id="ARBA00023136"/>
    </source>
</evidence>
<dbReference type="GO" id="GO:0015171">
    <property type="term" value="F:amino acid transmembrane transporter activity"/>
    <property type="evidence" value="ECO:0007669"/>
    <property type="project" value="TreeGrafter"/>
</dbReference>
<dbReference type="GO" id="GO:0005886">
    <property type="term" value="C:plasma membrane"/>
    <property type="evidence" value="ECO:0007669"/>
    <property type="project" value="UniProtKB-SubCell"/>
</dbReference>
<gene>
    <name evidence="7" type="ORF">SUH3_13285</name>
</gene>
<evidence type="ECO:0000256" key="4">
    <source>
        <dbReference type="ARBA" id="ARBA00022989"/>
    </source>
</evidence>
<evidence type="ECO:0000313" key="8">
    <source>
        <dbReference type="Proteomes" id="UP000027746"/>
    </source>
</evidence>
<dbReference type="GeneID" id="68869361"/>
<evidence type="ECO:0008006" key="9">
    <source>
        <dbReference type="Google" id="ProtNLM"/>
    </source>
</evidence>
<feature type="transmembrane region" description="Helical" evidence="6">
    <location>
        <begin position="35"/>
        <end position="58"/>
    </location>
</feature>
<feature type="transmembrane region" description="Helical" evidence="6">
    <location>
        <begin position="184"/>
        <end position="202"/>
    </location>
</feature>
<keyword evidence="2" id="KW-1003">Cell membrane</keyword>
<feature type="transmembrane region" description="Helical" evidence="6">
    <location>
        <begin position="148"/>
        <end position="172"/>
    </location>
</feature>
<dbReference type="OrthoDB" id="9804822at2"/>
<protein>
    <recommendedName>
        <fullName evidence="9">Threonine efflux protein</fullName>
    </recommendedName>
</protein>
<dbReference type="Pfam" id="PF01810">
    <property type="entry name" value="LysE"/>
    <property type="match status" value="1"/>
</dbReference>
<name>A0A073J3C8_9RHOB</name>
<sequence>MYLLTIAGIWAIAAATPGPNFFVVAQSALSGSRMAALAAVAGVATGTLVWGFAGWLGISAMFSAVPTTYLLLKLGGGAYLVFLGVRLLWSTRSSSTSRIARSAVKPVEIGGAYRLGLMTNLANPKSAIFVTSIFATALPIDAAWTDGLAAVSVMVMVSVAWYALVALVLARPGISSAYLRGRRVIDGITGLFFAGFGFRLLLSQK</sequence>
<keyword evidence="5 6" id="KW-0472">Membrane</keyword>
<evidence type="ECO:0000256" key="2">
    <source>
        <dbReference type="ARBA" id="ARBA00022475"/>
    </source>
</evidence>
<dbReference type="Proteomes" id="UP000027746">
    <property type="component" value="Unassembled WGS sequence"/>
</dbReference>
<keyword evidence="8" id="KW-1185">Reference proteome</keyword>
<evidence type="ECO:0000256" key="1">
    <source>
        <dbReference type="ARBA" id="ARBA00004651"/>
    </source>
</evidence>
<evidence type="ECO:0000256" key="6">
    <source>
        <dbReference type="SAM" id="Phobius"/>
    </source>
</evidence>
<keyword evidence="4 6" id="KW-1133">Transmembrane helix</keyword>
<dbReference type="RefSeq" id="WP_037923575.1">
    <property type="nucleotide sequence ID" value="NZ_CP054599.1"/>
</dbReference>
<proteinExistence type="predicted"/>
<accession>A0A073J3C8</accession>
<dbReference type="InterPro" id="IPR001123">
    <property type="entry name" value="LeuE-type"/>
</dbReference>
<dbReference type="PANTHER" id="PTHR30086">
    <property type="entry name" value="ARGININE EXPORTER PROTEIN ARGO"/>
    <property type="match status" value="1"/>
</dbReference>
<feature type="transmembrane region" description="Helical" evidence="6">
    <location>
        <begin position="70"/>
        <end position="89"/>
    </location>
</feature>
<reference evidence="7 8" key="1">
    <citation type="submission" date="2014-01" db="EMBL/GenBank/DDBJ databases">
        <title>Sulfitobacter sp. H3 (MCCC 1A00686) Genome Sequencing.</title>
        <authorList>
            <person name="Lai Q."/>
            <person name="Hong Z."/>
        </authorList>
    </citation>
    <scope>NUCLEOTIDE SEQUENCE [LARGE SCALE GENOMIC DNA]</scope>
    <source>
        <strain evidence="7 8">H3</strain>
    </source>
</reference>
<dbReference type="EMBL" id="JAMD01000003">
    <property type="protein sequence ID" value="KEJ96330.1"/>
    <property type="molecule type" value="Genomic_DNA"/>
</dbReference>
<organism evidence="7 8">
    <name type="scientific">Pseudosulfitobacter pseudonitzschiae</name>
    <dbReference type="NCBI Taxonomy" id="1402135"/>
    <lineage>
        <taxon>Bacteria</taxon>
        <taxon>Pseudomonadati</taxon>
        <taxon>Pseudomonadota</taxon>
        <taxon>Alphaproteobacteria</taxon>
        <taxon>Rhodobacterales</taxon>
        <taxon>Roseobacteraceae</taxon>
        <taxon>Pseudosulfitobacter</taxon>
    </lineage>
</organism>
<comment type="caution">
    <text evidence="7">The sequence shown here is derived from an EMBL/GenBank/DDBJ whole genome shotgun (WGS) entry which is preliminary data.</text>
</comment>
<comment type="subcellular location">
    <subcellularLocation>
        <location evidence="1">Cell membrane</location>
        <topology evidence="1">Multi-pass membrane protein</topology>
    </subcellularLocation>
</comment>
<dbReference type="PANTHER" id="PTHR30086:SF19">
    <property type="entry name" value="THREONINE EFFLUX PROTEIN"/>
    <property type="match status" value="1"/>
</dbReference>
<keyword evidence="3 6" id="KW-0812">Transmembrane</keyword>
<evidence type="ECO:0000256" key="3">
    <source>
        <dbReference type="ARBA" id="ARBA00022692"/>
    </source>
</evidence>